<accession>A0A8H6J751</accession>
<evidence type="ECO:0000256" key="4">
    <source>
        <dbReference type="ARBA" id="ARBA00023163"/>
    </source>
</evidence>
<feature type="region of interest" description="Disordered" evidence="6">
    <location>
        <begin position="193"/>
        <end position="249"/>
    </location>
</feature>
<evidence type="ECO:0000256" key="1">
    <source>
        <dbReference type="ARBA" id="ARBA00004123"/>
    </source>
</evidence>
<dbReference type="AlphaFoldDB" id="A0A8H6J751"/>
<dbReference type="GO" id="GO:0003677">
    <property type="term" value="F:DNA binding"/>
    <property type="evidence" value="ECO:0007669"/>
    <property type="project" value="InterPro"/>
</dbReference>
<dbReference type="Pfam" id="PF04082">
    <property type="entry name" value="Fungal_trans"/>
    <property type="match status" value="1"/>
</dbReference>
<dbReference type="SUPFAM" id="SSF57701">
    <property type="entry name" value="Zn2/Cys6 DNA-binding domain"/>
    <property type="match status" value="2"/>
</dbReference>
<dbReference type="EMBL" id="WIGN01000139">
    <property type="protein sequence ID" value="KAF6807353.1"/>
    <property type="molecule type" value="Genomic_DNA"/>
</dbReference>
<feature type="compositionally biased region" description="Basic and acidic residues" evidence="6">
    <location>
        <begin position="212"/>
        <end position="228"/>
    </location>
</feature>
<feature type="region of interest" description="Disordered" evidence="6">
    <location>
        <begin position="736"/>
        <end position="759"/>
    </location>
</feature>
<dbReference type="GO" id="GO:0006351">
    <property type="term" value="P:DNA-templated transcription"/>
    <property type="evidence" value="ECO:0007669"/>
    <property type="project" value="InterPro"/>
</dbReference>
<feature type="compositionally biased region" description="Low complexity" evidence="6">
    <location>
        <begin position="34"/>
        <end position="47"/>
    </location>
</feature>
<dbReference type="InterPro" id="IPR007219">
    <property type="entry name" value="XnlR_reg_dom"/>
</dbReference>
<keyword evidence="3" id="KW-0805">Transcription regulation</keyword>
<evidence type="ECO:0000313" key="9">
    <source>
        <dbReference type="Proteomes" id="UP000652219"/>
    </source>
</evidence>
<feature type="compositionally biased region" description="Basic and acidic residues" evidence="6">
    <location>
        <begin position="678"/>
        <end position="687"/>
    </location>
</feature>
<evidence type="ECO:0000256" key="3">
    <source>
        <dbReference type="ARBA" id="ARBA00023015"/>
    </source>
</evidence>
<dbReference type="Pfam" id="PF00172">
    <property type="entry name" value="Zn_clus"/>
    <property type="match status" value="2"/>
</dbReference>
<sequence>MADLLGSSGSSNGNINNRNGNDNLGHHLRPDRPPTAATTTNTTATTNAAPVAAAATTGDLGAPIAAAAGAVTSSASSVSPKPTKRSSATTCVTCRARKVRCDGRRDICSNCERLGFSCTYEDPNSDPNGSSSAPAFPLPRRRVRQACESCHSRKARCSGHTPACERCRAQGIECVYRASKRARLSVHHTPLLDHVARSPTSSSAQLAATRDPQARRSQSREDGAHDSDMGGVDAVASNTPSTFNQELSTSDPQFESLISRALDNFFRHAHHIPMLSFLHRASLMQRHHAGRLDRPLLLALIGITSVLTDLGPGTKEYGEKCVDESEGLILKSLENPSTIKVQTLALIIKYRILTRRFSSAFVLAATAARFAMALRLNHENTDLCFLAQESRRRLMWALFMIDQGMAGGYRDLTLWTPELIHISLPCNERDFEFDLPPPSLRPLAPTAEESENDDIGSLALHVRILWLRGRILKFAKRAAACSTDDDLVKMREQLQAFAKELSDFAERLPVSFRWSDNSLRLRAYSPRLCVFIMLHIWWRQCHCDLYRLGLVGLRDALSRSAAERLGRDFIAGCQRQCFEHALEMSDMFTSIKALDHYPVADLDMPVCAYQCIRMLYYIFHLHAEDYGLTPDVLRKKASICLDVTKGCCSGPAAVSIQADLQRLMDHGLSIQATPSRLVSEEPHDDRNGTGPKRVSRRRRDQQVHLVDDPDSGAPAADELTNRPFGIAWEDIQVPESERPDEQAAVAPQPGPGPSGSLELNNAFEGALEDLDFNMEPMGLESLAWFSNEWAQGEFQNEF</sequence>
<protein>
    <submittedName>
        <fullName evidence="8">Nitrate assimilation regulatory protein nira-like protein</fullName>
    </submittedName>
</protein>
<dbReference type="GO" id="GO:0005634">
    <property type="term" value="C:nucleus"/>
    <property type="evidence" value="ECO:0007669"/>
    <property type="project" value="UniProtKB-SubCell"/>
</dbReference>
<dbReference type="PANTHER" id="PTHR47338">
    <property type="entry name" value="ZN(II)2CYS6 TRANSCRIPTION FACTOR (EUROFUNG)-RELATED"/>
    <property type="match status" value="1"/>
</dbReference>
<feature type="compositionally biased region" description="Low complexity" evidence="6">
    <location>
        <begin position="1"/>
        <end position="23"/>
    </location>
</feature>
<dbReference type="PROSITE" id="PS50048">
    <property type="entry name" value="ZN2_CY6_FUNGAL_2"/>
    <property type="match status" value="2"/>
</dbReference>
<dbReference type="PROSITE" id="PS00463">
    <property type="entry name" value="ZN2_CY6_FUNGAL_1"/>
    <property type="match status" value="2"/>
</dbReference>
<keyword evidence="4" id="KW-0804">Transcription</keyword>
<dbReference type="CDD" id="cd12148">
    <property type="entry name" value="fungal_TF_MHR"/>
    <property type="match status" value="1"/>
</dbReference>
<gene>
    <name evidence="8" type="ORF">CSOJ01_08238</name>
</gene>
<dbReference type="SMART" id="SM00066">
    <property type="entry name" value="GAL4"/>
    <property type="match status" value="2"/>
</dbReference>
<reference evidence="8 9" key="1">
    <citation type="journal article" date="2020" name="Phytopathology">
        <title>Genome Sequence Resources of Colletotrichum truncatum, C. plurivorum, C. musicola, and C. sojae: Four Species Pathogenic to Soybean (Glycine max).</title>
        <authorList>
            <person name="Rogerio F."/>
            <person name="Boufleur T.R."/>
            <person name="Ciampi-Guillardi M."/>
            <person name="Sukno S.A."/>
            <person name="Thon M.R."/>
            <person name="Massola Junior N.S."/>
            <person name="Baroncelli R."/>
        </authorList>
    </citation>
    <scope>NUCLEOTIDE SEQUENCE [LARGE SCALE GENOMIC DNA]</scope>
    <source>
        <strain evidence="8 9">LFN0009</strain>
    </source>
</reference>
<comment type="caution">
    <text evidence="8">The sequence shown here is derived from an EMBL/GenBank/DDBJ whole genome shotgun (WGS) entry which is preliminary data.</text>
</comment>
<comment type="subcellular location">
    <subcellularLocation>
        <location evidence="1">Nucleus</location>
    </subcellularLocation>
</comment>
<feature type="region of interest" description="Disordered" evidence="6">
    <location>
        <begin position="674"/>
        <end position="721"/>
    </location>
</feature>
<evidence type="ECO:0000259" key="7">
    <source>
        <dbReference type="PROSITE" id="PS50048"/>
    </source>
</evidence>
<proteinExistence type="predicted"/>
<evidence type="ECO:0000313" key="8">
    <source>
        <dbReference type="EMBL" id="KAF6807353.1"/>
    </source>
</evidence>
<feature type="domain" description="Zn(2)-C6 fungal-type" evidence="7">
    <location>
        <begin position="90"/>
        <end position="120"/>
    </location>
</feature>
<dbReference type="InterPro" id="IPR036864">
    <property type="entry name" value="Zn2-C6_fun-type_DNA-bd_sf"/>
</dbReference>
<dbReference type="Gene3D" id="4.10.240.10">
    <property type="entry name" value="Zn(2)-C6 fungal-type DNA-binding domain"/>
    <property type="match status" value="2"/>
</dbReference>
<evidence type="ECO:0000256" key="5">
    <source>
        <dbReference type="ARBA" id="ARBA00023242"/>
    </source>
</evidence>
<keyword evidence="9" id="KW-1185">Reference proteome</keyword>
<name>A0A8H6J751_9PEZI</name>
<dbReference type="InterPro" id="IPR050815">
    <property type="entry name" value="TF_fung"/>
</dbReference>
<keyword evidence="2" id="KW-0479">Metal-binding</keyword>
<organism evidence="8 9">
    <name type="scientific">Colletotrichum sojae</name>
    <dbReference type="NCBI Taxonomy" id="2175907"/>
    <lineage>
        <taxon>Eukaryota</taxon>
        <taxon>Fungi</taxon>
        <taxon>Dikarya</taxon>
        <taxon>Ascomycota</taxon>
        <taxon>Pezizomycotina</taxon>
        <taxon>Sordariomycetes</taxon>
        <taxon>Hypocreomycetidae</taxon>
        <taxon>Glomerellales</taxon>
        <taxon>Glomerellaceae</taxon>
        <taxon>Colletotrichum</taxon>
        <taxon>Colletotrichum orchidearum species complex</taxon>
    </lineage>
</organism>
<dbReference type="CDD" id="cd00067">
    <property type="entry name" value="GAL4"/>
    <property type="match status" value="2"/>
</dbReference>
<evidence type="ECO:0000256" key="6">
    <source>
        <dbReference type="SAM" id="MobiDB-lite"/>
    </source>
</evidence>
<dbReference type="Proteomes" id="UP000652219">
    <property type="component" value="Unassembled WGS sequence"/>
</dbReference>
<feature type="domain" description="Zn(2)-C6 fungal-type" evidence="7">
    <location>
        <begin position="146"/>
        <end position="176"/>
    </location>
</feature>
<dbReference type="GO" id="GO:0000981">
    <property type="term" value="F:DNA-binding transcription factor activity, RNA polymerase II-specific"/>
    <property type="evidence" value="ECO:0007669"/>
    <property type="project" value="InterPro"/>
</dbReference>
<dbReference type="PANTHER" id="PTHR47338:SF7">
    <property type="entry name" value="ZN(II)2CYS6 TRANSCRIPTION FACTOR (EUROFUNG)"/>
    <property type="match status" value="1"/>
</dbReference>
<feature type="compositionally biased region" description="Polar residues" evidence="6">
    <location>
        <begin position="236"/>
        <end position="249"/>
    </location>
</feature>
<evidence type="ECO:0000256" key="2">
    <source>
        <dbReference type="ARBA" id="ARBA00022723"/>
    </source>
</evidence>
<dbReference type="InterPro" id="IPR001138">
    <property type="entry name" value="Zn2Cys6_DnaBD"/>
</dbReference>
<dbReference type="PRINTS" id="PR00755">
    <property type="entry name" value="AFLATOXINBRP"/>
</dbReference>
<dbReference type="GO" id="GO:0008270">
    <property type="term" value="F:zinc ion binding"/>
    <property type="evidence" value="ECO:0007669"/>
    <property type="project" value="InterPro"/>
</dbReference>
<keyword evidence="5" id="KW-0539">Nucleus</keyword>
<feature type="region of interest" description="Disordered" evidence="6">
    <location>
        <begin position="1"/>
        <end position="47"/>
    </location>
</feature>